<evidence type="ECO:0000256" key="2">
    <source>
        <dbReference type="SAM" id="Phobius"/>
    </source>
</evidence>
<keyword evidence="2" id="KW-0812">Transmembrane</keyword>
<reference evidence="4 5" key="1">
    <citation type="journal article" date="2018" name="BMC Genomics">
        <title>Comparative genome analysis of jujube witches'-broom Phytoplasma, an obligate pathogen that causes jujube witches'-broom disease.</title>
        <authorList>
            <person name="Wang J."/>
            <person name="Song L."/>
            <person name="Jiao Q."/>
            <person name="Yang S."/>
            <person name="Gao R."/>
            <person name="Lu X."/>
            <person name="Zhou G."/>
        </authorList>
    </citation>
    <scope>NUCLEOTIDE SEQUENCE [LARGE SCALE GENOMIC DNA]</scope>
    <source>
        <strain evidence="4">Jwb-nky</strain>
    </source>
</reference>
<evidence type="ECO:0000313" key="5">
    <source>
        <dbReference type="Proteomes" id="UP000272462"/>
    </source>
</evidence>
<dbReference type="InterPro" id="IPR037219">
    <property type="entry name" value="Peptidase_M41-like"/>
</dbReference>
<keyword evidence="5" id="KW-1185">Reference proteome</keyword>
<dbReference type="PANTHER" id="PTHR23076:SF97">
    <property type="entry name" value="ATP-DEPENDENT ZINC METALLOPROTEASE YME1L1"/>
    <property type="match status" value="1"/>
</dbReference>
<evidence type="ECO:0000259" key="3">
    <source>
        <dbReference type="SMART" id="SM00382"/>
    </source>
</evidence>
<dbReference type="OrthoDB" id="9809379at2"/>
<dbReference type="InterPro" id="IPR000642">
    <property type="entry name" value="Peptidase_M41"/>
</dbReference>
<dbReference type="GO" id="GO:0016887">
    <property type="term" value="F:ATP hydrolysis activity"/>
    <property type="evidence" value="ECO:0007669"/>
    <property type="project" value="InterPro"/>
</dbReference>
<accession>A0A660HMR8</accession>
<dbReference type="EMBL" id="CP025121">
    <property type="protein sequence ID" value="AYJ01282.1"/>
    <property type="molecule type" value="Genomic_DNA"/>
</dbReference>
<dbReference type="Gene3D" id="3.40.50.300">
    <property type="entry name" value="P-loop containing nucleotide triphosphate hydrolases"/>
    <property type="match status" value="1"/>
</dbReference>
<dbReference type="AlphaFoldDB" id="A0A660HMR8"/>
<dbReference type="Pfam" id="PF01434">
    <property type="entry name" value="Peptidase_M41"/>
    <property type="match status" value="1"/>
</dbReference>
<dbReference type="PANTHER" id="PTHR23076">
    <property type="entry name" value="METALLOPROTEASE M41 FTSH"/>
    <property type="match status" value="1"/>
</dbReference>
<feature type="transmembrane region" description="Helical" evidence="2">
    <location>
        <begin position="31"/>
        <end position="56"/>
    </location>
</feature>
<name>A0A660HMR8_ZIZJU</name>
<dbReference type="InterPro" id="IPR027417">
    <property type="entry name" value="P-loop_NTPase"/>
</dbReference>
<dbReference type="InterPro" id="IPR003959">
    <property type="entry name" value="ATPase_AAA_core"/>
</dbReference>
<dbReference type="Proteomes" id="UP000272462">
    <property type="component" value="Chromosome"/>
</dbReference>
<dbReference type="KEGG" id="pzi:CWO85_01940"/>
<dbReference type="GO" id="GO:0004176">
    <property type="term" value="F:ATP-dependent peptidase activity"/>
    <property type="evidence" value="ECO:0007669"/>
    <property type="project" value="InterPro"/>
</dbReference>
<feature type="region of interest" description="Disordered" evidence="1">
    <location>
        <begin position="1"/>
        <end position="21"/>
    </location>
</feature>
<dbReference type="Gene3D" id="1.20.58.760">
    <property type="entry name" value="Peptidase M41"/>
    <property type="match status" value="1"/>
</dbReference>
<dbReference type="RefSeq" id="WP_121464009.1">
    <property type="nucleotide sequence ID" value="NZ_CP025121.1"/>
</dbReference>
<evidence type="ECO:0000313" key="4">
    <source>
        <dbReference type="EMBL" id="AYJ01282.1"/>
    </source>
</evidence>
<dbReference type="SMART" id="SM00382">
    <property type="entry name" value="AAA"/>
    <property type="match status" value="1"/>
</dbReference>
<proteinExistence type="predicted"/>
<keyword evidence="2" id="KW-0472">Membrane</keyword>
<dbReference type="GO" id="GO:0004222">
    <property type="term" value="F:metalloendopeptidase activity"/>
    <property type="evidence" value="ECO:0007669"/>
    <property type="project" value="InterPro"/>
</dbReference>
<feature type="domain" description="AAA+ ATPase" evidence="3">
    <location>
        <begin position="115"/>
        <end position="268"/>
    </location>
</feature>
<feature type="compositionally biased region" description="Polar residues" evidence="1">
    <location>
        <begin position="1"/>
        <end position="16"/>
    </location>
</feature>
<dbReference type="Pfam" id="PF00004">
    <property type="entry name" value="AAA"/>
    <property type="match status" value="1"/>
</dbReference>
<dbReference type="SUPFAM" id="SSF140990">
    <property type="entry name" value="FtsH protease domain-like"/>
    <property type="match status" value="1"/>
</dbReference>
<organism evidence="4 5">
    <name type="scientific">Ziziphus jujuba witches'-broom phytoplasma</name>
    <dbReference type="NCBI Taxonomy" id="135727"/>
    <lineage>
        <taxon>Bacteria</taxon>
        <taxon>Bacillati</taxon>
        <taxon>Mycoplasmatota</taxon>
        <taxon>Mollicutes</taxon>
        <taxon>Acholeplasmatales</taxon>
        <taxon>Acholeplasmataceae</taxon>
        <taxon>Candidatus Phytoplasma</taxon>
        <taxon>16SrV (Elm yellows group)</taxon>
    </lineage>
</organism>
<sequence>MNWESQIFENPQGNRSTPPPLLPKKKKKLKYYLSIVQIIVNIIFYVVMIFFLYLGIRTMTNKNGDLLIDQDKKWAEDKIIKENHLTIENDFRSYEPVKQQMLELIQNIKDANKDIPRGFLLHGPPGTGKTYLANCLAGSLKQNASFYVVNGSEFVEKYVGVGAARIRKLFKTARETAMNKGQKYFFIFIDEIDSIGRKRSSEGSSSIETENSLNALLSEIDGFHSGDGKIKNSPYGIVFGSTNRKDLLDEALIREGRLGNHIYLGYPNHSDIKELLEYFFSKNKDKTFLPLSEDKITLSKFLSKTHFTAAQINSLIKEVKKLANEKDHKGKTIVTIDNFYDAWDEVVLGPKNKVIESNSDKNRIIQHELGHAVVSKAFNFNVNRINVESRGDKGGYTLSFPKEDRNLLTRDDFLQKIIILFGGRAAESIFYKSVSIGSSDDLQKAKIIASEMIDKFGMLNPEGLPNNENQKVIVKDKETIIFDIINKSYCTAQKIIENYNTDTYYKDTWKNLNSFFTEPHDQLKNKMNNEQFERSGLFYIWPNDQNLI</sequence>
<dbReference type="GO" id="GO:0006508">
    <property type="term" value="P:proteolysis"/>
    <property type="evidence" value="ECO:0007669"/>
    <property type="project" value="InterPro"/>
</dbReference>
<protein>
    <recommendedName>
        <fullName evidence="3">AAA+ ATPase domain-containing protein</fullName>
    </recommendedName>
</protein>
<dbReference type="SUPFAM" id="SSF52540">
    <property type="entry name" value="P-loop containing nucleoside triphosphate hydrolases"/>
    <property type="match status" value="1"/>
</dbReference>
<dbReference type="InterPro" id="IPR003593">
    <property type="entry name" value="AAA+_ATPase"/>
</dbReference>
<dbReference type="GO" id="GO:0030163">
    <property type="term" value="P:protein catabolic process"/>
    <property type="evidence" value="ECO:0007669"/>
    <property type="project" value="TreeGrafter"/>
</dbReference>
<dbReference type="GO" id="GO:0005524">
    <property type="term" value="F:ATP binding"/>
    <property type="evidence" value="ECO:0007669"/>
    <property type="project" value="InterPro"/>
</dbReference>
<dbReference type="GO" id="GO:0005886">
    <property type="term" value="C:plasma membrane"/>
    <property type="evidence" value="ECO:0007669"/>
    <property type="project" value="TreeGrafter"/>
</dbReference>
<gene>
    <name evidence="4" type="ORF">CWO85_01940</name>
</gene>
<keyword evidence="2" id="KW-1133">Transmembrane helix</keyword>
<evidence type="ECO:0000256" key="1">
    <source>
        <dbReference type="SAM" id="MobiDB-lite"/>
    </source>
</evidence>